<feature type="compositionally biased region" description="Low complexity" evidence="5">
    <location>
        <begin position="279"/>
        <end position="292"/>
    </location>
</feature>
<keyword evidence="2 3" id="KW-0808">Transferase</keyword>
<feature type="active site" description="5-glutamyl coenzyme A thioester intermediate" evidence="4">
    <location>
        <position position="345"/>
    </location>
</feature>
<comment type="catalytic activity">
    <reaction evidence="3">
        <text>a 3-oxo acid + succinyl-CoA = a 3-oxoacyl-CoA + succinate</text>
        <dbReference type="Rhea" id="RHEA:24564"/>
        <dbReference type="ChEBI" id="CHEBI:30031"/>
        <dbReference type="ChEBI" id="CHEBI:35973"/>
        <dbReference type="ChEBI" id="CHEBI:57292"/>
        <dbReference type="ChEBI" id="CHEBI:90726"/>
        <dbReference type="EC" id="2.8.3.5"/>
    </reaction>
</comment>
<sequence length="516" mass="54768">MLSRVALRRLAIVPGVRHYSTPVELAVPKASKVWDSVDDAIKDVKSGQILLSGGFGLCGTPDTLIEALSRRPEVTDLTAVSNNAGVGKRGLGLLLHTGQISKMIASYIGTNKHFESLYLAGKVGLELTPQGTIAERLRAHAAGIPAFYTPTGASTAVEYGTIPMRYKAGGFNDGVLEEGRKRESREFNGKKYIMETALAGDVAFVHVWKADESGNCVFRYTANNFSSVMARNAKLTIVEAEHIVPIGSLDPNAIHLPGIYVNRIIQCTTPKQIEFTTLSPSVSSTGSTPSTPAQESSAAQQRRDRIVSRAAKEVKNGDYVNLGVGMPTLVPGHLPPGVSVWLQSENGILGMGPYPTEETLDADIINAGKETVTLLPGASVFDSTESFAMIRGGHIDVSMLGAMQVSQNGDIANYMIPGKMVKGMGGAMDLVSNPDGTKVVVVMDHTAKDGSPKILAECDLPLTGAGCVSRIITDLCVFEVNRQEGGLTLLELAEGVTLDEVKAKTGCEFKIGPDVA</sequence>
<keyword evidence="3" id="KW-0496">Mitochondrion</keyword>
<dbReference type="Gene3D" id="3.40.1080.10">
    <property type="entry name" value="Glutaconate Coenzyme A-transferase"/>
    <property type="match status" value="2"/>
</dbReference>
<dbReference type="PROSITE" id="PS01274">
    <property type="entry name" value="COA_TRANSF_2"/>
    <property type="match status" value="1"/>
</dbReference>
<dbReference type="EMBL" id="KV423978">
    <property type="protein sequence ID" value="KZT56429.1"/>
    <property type="molecule type" value="Genomic_DNA"/>
</dbReference>
<evidence type="ECO:0000256" key="2">
    <source>
        <dbReference type="ARBA" id="ARBA00022679"/>
    </source>
</evidence>
<dbReference type="GO" id="GO:0046952">
    <property type="term" value="P:ketone body catabolic process"/>
    <property type="evidence" value="ECO:0007669"/>
    <property type="project" value="InterPro"/>
</dbReference>
<dbReference type="InterPro" id="IPR004164">
    <property type="entry name" value="CoA_transf_AS"/>
</dbReference>
<name>A0A165F9G9_9BASI</name>
<gene>
    <name evidence="6" type="ORF">CALCODRAFT_497474</name>
</gene>
<evidence type="ECO:0000256" key="4">
    <source>
        <dbReference type="PIRSR" id="PIRSR000858-1"/>
    </source>
</evidence>
<reference evidence="6 7" key="1">
    <citation type="journal article" date="2016" name="Mol. Biol. Evol.">
        <title>Comparative Genomics of Early-Diverging Mushroom-Forming Fungi Provides Insights into the Origins of Lignocellulose Decay Capabilities.</title>
        <authorList>
            <person name="Nagy L.G."/>
            <person name="Riley R."/>
            <person name="Tritt A."/>
            <person name="Adam C."/>
            <person name="Daum C."/>
            <person name="Floudas D."/>
            <person name="Sun H."/>
            <person name="Yadav J.S."/>
            <person name="Pangilinan J."/>
            <person name="Larsson K.H."/>
            <person name="Matsuura K."/>
            <person name="Barry K."/>
            <person name="Labutti K."/>
            <person name="Kuo R."/>
            <person name="Ohm R.A."/>
            <person name="Bhattacharya S.S."/>
            <person name="Shirouzu T."/>
            <person name="Yoshinaga Y."/>
            <person name="Martin F.M."/>
            <person name="Grigoriev I.V."/>
            <person name="Hibbett D.S."/>
        </authorList>
    </citation>
    <scope>NUCLEOTIDE SEQUENCE [LARGE SCALE GENOMIC DNA]</scope>
    <source>
        <strain evidence="6 7">HHB12733</strain>
    </source>
</reference>
<dbReference type="GO" id="GO:0008260">
    <property type="term" value="F:succinyl-CoA:3-oxo-acid CoA-transferase activity"/>
    <property type="evidence" value="ECO:0007669"/>
    <property type="project" value="UniProtKB-EC"/>
</dbReference>
<dbReference type="OrthoDB" id="1933379at2759"/>
<dbReference type="STRING" id="1353952.A0A165F9G9"/>
<dbReference type="PIRSF" id="PIRSF000858">
    <property type="entry name" value="SCOT-t"/>
    <property type="match status" value="1"/>
</dbReference>
<accession>A0A165F9G9</accession>
<dbReference type="UniPathway" id="UPA00929">
    <property type="reaction ID" value="UER00894"/>
</dbReference>
<keyword evidence="7" id="KW-1185">Reference proteome</keyword>
<dbReference type="InterPro" id="IPR037171">
    <property type="entry name" value="NagB/RpiA_transferase-like"/>
</dbReference>
<comment type="pathway">
    <text evidence="3">Ketone metabolism; succinyl-CoA degradation; acetoacetyl-CoA from succinyl-CoA: step 1/1.</text>
</comment>
<dbReference type="NCBIfam" id="TIGR02428">
    <property type="entry name" value="pcaJ_scoB_fam"/>
    <property type="match status" value="1"/>
</dbReference>
<dbReference type="Proteomes" id="UP000076842">
    <property type="component" value="Unassembled WGS sequence"/>
</dbReference>
<proteinExistence type="inferred from homology"/>
<dbReference type="InterPro" id="IPR012792">
    <property type="entry name" value="3-oxoacid_CoA-transf_A"/>
</dbReference>
<dbReference type="FunFam" id="3.40.1080.10:FF:000001">
    <property type="entry name" value="Succinyl-coa:3-ketoacid-coenzyme a transferase subunit b"/>
    <property type="match status" value="1"/>
</dbReference>
<dbReference type="AlphaFoldDB" id="A0A165F9G9"/>
<dbReference type="EC" id="2.8.3.5" evidence="3"/>
<dbReference type="SMART" id="SM00882">
    <property type="entry name" value="CoA_trans"/>
    <property type="match status" value="2"/>
</dbReference>
<evidence type="ECO:0000313" key="7">
    <source>
        <dbReference type="Proteomes" id="UP000076842"/>
    </source>
</evidence>
<organism evidence="6 7">
    <name type="scientific">Calocera cornea HHB12733</name>
    <dbReference type="NCBI Taxonomy" id="1353952"/>
    <lineage>
        <taxon>Eukaryota</taxon>
        <taxon>Fungi</taxon>
        <taxon>Dikarya</taxon>
        <taxon>Basidiomycota</taxon>
        <taxon>Agaricomycotina</taxon>
        <taxon>Dacrymycetes</taxon>
        <taxon>Dacrymycetales</taxon>
        <taxon>Dacrymycetaceae</taxon>
        <taxon>Calocera</taxon>
    </lineage>
</organism>
<evidence type="ECO:0000256" key="1">
    <source>
        <dbReference type="ARBA" id="ARBA00007154"/>
    </source>
</evidence>
<dbReference type="Pfam" id="PF01144">
    <property type="entry name" value="CoA_trans"/>
    <property type="match status" value="2"/>
</dbReference>
<comment type="similarity">
    <text evidence="1 3">Belongs to the 3-oxoacid CoA-transferase family.</text>
</comment>
<evidence type="ECO:0000313" key="6">
    <source>
        <dbReference type="EMBL" id="KZT56429.1"/>
    </source>
</evidence>
<protein>
    <recommendedName>
        <fullName evidence="3">Succinyl-CoA:3-ketoacid-coenzyme A transferase</fullName>
        <ecNumber evidence="3">2.8.3.5</ecNumber>
    </recommendedName>
</protein>
<feature type="region of interest" description="Disordered" evidence="5">
    <location>
        <begin position="279"/>
        <end position="304"/>
    </location>
</feature>
<dbReference type="InParanoid" id="A0A165F9G9"/>
<comment type="function">
    <text evidence="3">Key enzyme for ketone body catabolism. Transfers the CoA moiety from succinate to acetoacetate. Formation of the enzyme-CoA intermediate proceeds via an unstable anhydride species formed between the carboxylate groups of the enzyme and substrate.</text>
</comment>
<dbReference type="PANTHER" id="PTHR13707:SF60">
    <property type="entry name" value="ACETATE COA-TRANSFERASE SUBUNIT ALPHA"/>
    <property type="match status" value="1"/>
</dbReference>
<dbReference type="PANTHER" id="PTHR13707">
    <property type="entry name" value="KETOACID-COENZYME A TRANSFERASE"/>
    <property type="match status" value="1"/>
</dbReference>
<dbReference type="SUPFAM" id="SSF100950">
    <property type="entry name" value="NagB/RpiA/CoA transferase-like"/>
    <property type="match status" value="2"/>
</dbReference>
<dbReference type="InterPro" id="IPR014388">
    <property type="entry name" value="3-oxoacid_CoA-transferase"/>
</dbReference>
<dbReference type="InterPro" id="IPR004165">
    <property type="entry name" value="CoA_trans_fam_I"/>
</dbReference>
<dbReference type="NCBIfam" id="TIGR02429">
    <property type="entry name" value="pcaI_scoA_fam"/>
    <property type="match status" value="1"/>
</dbReference>
<evidence type="ECO:0000256" key="5">
    <source>
        <dbReference type="SAM" id="MobiDB-lite"/>
    </source>
</evidence>
<evidence type="ECO:0000256" key="3">
    <source>
        <dbReference type="PIRNR" id="PIRNR000858"/>
    </source>
</evidence>
<dbReference type="InterPro" id="IPR012791">
    <property type="entry name" value="3-oxoacid_CoA-transf_B"/>
</dbReference>